<accession>A0A1X2J1W7</accession>
<dbReference type="EMBL" id="MCGE01000001">
    <property type="protein sequence ID" value="ORZ25812.1"/>
    <property type="molecule type" value="Genomic_DNA"/>
</dbReference>
<gene>
    <name evidence="1" type="ORF">BCR42DRAFT_386411</name>
</gene>
<protein>
    <submittedName>
        <fullName evidence="1">Uncharacterized protein</fullName>
    </submittedName>
</protein>
<organism evidence="1 2">
    <name type="scientific">Absidia repens</name>
    <dbReference type="NCBI Taxonomy" id="90262"/>
    <lineage>
        <taxon>Eukaryota</taxon>
        <taxon>Fungi</taxon>
        <taxon>Fungi incertae sedis</taxon>
        <taxon>Mucoromycota</taxon>
        <taxon>Mucoromycotina</taxon>
        <taxon>Mucoromycetes</taxon>
        <taxon>Mucorales</taxon>
        <taxon>Cunninghamellaceae</taxon>
        <taxon>Absidia</taxon>
    </lineage>
</organism>
<dbReference type="AlphaFoldDB" id="A0A1X2J1W7"/>
<sequence length="116" mass="13409">MLSINVQKGKRNCICIMFFFQPSASAGYFSTSNSSVNMDQFTAPVLHHIQKGIIFLFEINPFYNTSRFLFLTKQIKTMSHEYTEHCCKIYFLLGESNSLHGVKGIRSRNGYFDEMD</sequence>
<dbReference type="Proteomes" id="UP000193560">
    <property type="component" value="Unassembled WGS sequence"/>
</dbReference>
<proteinExistence type="predicted"/>
<evidence type="ECO:0000313" key="2">
    <source>
        <dbReference type="Proteomes" id="UP000193560"/>
    </source>
</evidence>
<comment type="caution">
    <text evidence="1">The sequence shown here is derived from an EMBL/GenBank/DDBJ whole genome shotgun (WGS) entry which is preliminary data.</text>
</comment>
<keyword evidence="2" id="KW-1185">Reference proteome</keyword>
<evidence type="ECO:0000313" key="1">
    <source>
        <dbReference type="EMBL" id="ORZ25812.1"/>
    </source>
</evidence>
<reference evidence="1 2" key="1">
    <citation type="submission" date="2016-07" db="EMBL/GenBank/DDBJ databases">
        <title>Pervasive Adenine N6-methylation of Active Genes in Fungi.</title>
        <authorList>
            <consortium name="DOE Joint Genome Institute"/>
            <person name="Mondo S.J."/>
            <person name="Dannebaum R.O."/>
            <person name="Kuo R.C."/>
            <person name="Labutti K."/>
            <person name="Haridas S."/>
            <person name="Kuo A."/>
            <person name="Salamov A."/>
            <person name="Ahrendt S.R."/>
            <person name="Lipzen A."/>
            <person name="Sullivan W."/>
            <person name="Andreopoulos W.B."/>
            <person name="Clum A."/>
            <person name="Lindquist E."/>
            <person name="Daum C."/>
            <person name="Ramamoorthy G.K."/>
            <person name="Gryganskyi A."/>
            <person name="Culley D."/>
            <person name="Magnuson J.K."/>
            <person name="James T.Y."/>
            <person name="O'Malley M.A."/>
            <person name="Stajich J.E."/>
            <person name="Spatafora J.W."/>
            <person name="Visel A."/>
            <person name="Grigoriev I.V."/>
        </authorList>
    </citation>
    <scope>NUCLEOTIDE SEQUENCE [LARGE SCALE GENOMIC DNA]</scope>
    <source>
        <strain evidence="1 2">NRRL 1336</strain>
    </source>
</reference>
<name>A0A1X2J1W7_9FUNG</name>